<dbReference type="EMBL" id="MFGW01000085">
    <property type="protein sequence ID" value="OGF66663.1"/>
    <property type="molecule type" value="Genomic_DNA"/>
</dbReference>
<dbReference type="AlphaFoldDB" id="A0A1F5VTH7"/>
<gene>
    <name evidence="1" type="ORF">A2Y62_21340</name>
</gene>
<accession>A0A1F5VTH7</accession>
<evidence type="ECO:0000313" key="2">
    <source>
        <dbReference type="Proteomes" id="UP000178943"/>
    </source>
</evidence>
<evidence type="ECO:0000313" key="1">
    <source>
        <dbReference type="EMBL" id="OGF66663.1"/>
    </source>
</evidence>
<reference evidence="1 2" key="1">
    <citation type="journal article" date="2016" name="Nat. Commun.">
        <title>Thousands of microbial genomes shed light on interconnected biogeochemical processes in an aquifer system.</title>
        <authorList>
            <person name="Anantharaman K."/>
            <person name="Brown C.T."/>
            <person name="Hug L.A."/>
            <person name="Sharon I."/>
            <person name="Castelle C.J."/>
            <person name="Probst A.J."/>
            <person name="Thomas B.C."/>
            <person name="Singh A."/>
            <person name="Wilkins M.J."/>
            <person name="Karaoz U."/>
            <person name="Brodie E.L."/>
            <person name="Williams K.H."/>
            <person name="Hubbard S.S."/>
            <person name="Banfield J.F."/>
        </authorList>
    </citation>
    <scope>NUCLEOTIDE SEQUENCE [LARGE SCALE GENOMIC DNA]</scope>
</reference>
<organism evidence="1 2">
    <name type="scientific">Candidatus Fischerbacteria bacterium RBG_13_37_8</name>
    <dbReference type="NCBI Taxonomy" id="1817863"/>
    <lineage>
        <taxon>Bacteria</taxon>
        <taxon>Candidatus Fischeribacteriota</taxon>
    </lineage>
</organism>
<sequence length="62" mass="6931">MFSYYLLNCGLGNMDWGIGKSLRALLRKAHNDKQFGLLGLPPANSHTIVYTPRKIKKASDPL</sequence>
<protein>
    <submittedName>
        <fullName evidence="1">Uncharacterized protein</fullName>
    </submittedName>
</protein>
<proteinExistence type="predicted"/>
<dbReference type="Proteomes" id="UP000178943">
    <property type="component" value="Unassembled WGS sequence"/>
</dbReference>
<comment type="caution">
    <text evidence="1">The sequence shown here is derived from an EMBL/GenBank/DDBJ whole genome shotgun (WGS) entry which is preliminary data.</text>
</comment>
<name>A0A1F5VTH7_9BACT</name>